<evidence type="ECO:0000313" key="1">
    <source>
        <dbReference type="EMBL" id="SNX29523.1"/>
    </source>
</evidence>
<proteinExistence type="predicted"/>
<sequence length="167" mass="18620">MFGFLNFFSAGNSLKQDLQFRFNDGGREAAGYQGKAGDCVVRSIAIATGLPYRQVYEDLQQANAAYAERRNDKLARRLNAKGSSPRNGNHRNVFHDYILSHGFDWVPTMQIGAGCQVHLRANELPEGTLIVKVSKHLTTIVNGVILDTHDPSRGGSRCVYGYYIQRK</sequence>
<keyword evidence="2" id="KW-1185">Reference proteome</keyword>
<dbReference type="EMBL" id="OANS01000005">
    <property type="protein sequence ID" value="SNX29523.1"/>
    <property type="molecule type" value="Genomic_DNA"/>
</dbReference>
<dbReference type="Proteomes" id="UP000218069">
    <property type="component" value="Unassembled WGS sequence"/>
</dbReference>
<name>A0A240E2N8_9BURK</name>
<dbReference type="AlphaFoldDB" id="A0A240E2N8"/>
<organism evidence="1 2">
    <name type="scientific">Polynucleobacter meluiroseus</name>
    <dbReference type="NCBI Taxonomy" id="1938814"/>
    <lineage>
        <taxon>Bacteria</taxon>
        <taxon>Pseudomonadati</taxon>
        <taxon>Pseudomonadota</taxon>
        <taxon>Betaproteobacteria</taxon>
        <taxon>Burkholderiales</taxon>
        <taxon>Burkholderiaceae</taxon>
        <taxon>Polynucleobacter</taxon>
    </lineage>
</organism>
<gene>
    <name evidence="1" type="ORF">SAMN06295945_1901</name>
</gene>
<accession>A0A240E2N8</accession>
<evidence type="ECO:0000313" key="2">
    <source>
        <dbReference type="Proteomes" id="UP000218069"/>
    </source>
</evidence>
<dbReference type="OrthoDB" id="9129295at2"/>
<reference evidence="2" key="1">
    <citation type="submission" date="2017-08" db="EMBL/GenBank/DDBJ databases">
        <authorList>
            <person name="Varghese N."/>
            <person name="Submissions S."/>
        </authorList>
    </citation>
    <scope>NUCLEOTIDE SEQUENCE [LARGE SCALE GENOMIC DNA]</scope>
    <source>
        <strain evidence="2">AP-Melu-1000-B4</strain>
    </source>
</reference>
<protein>
    <submittedName>
        <fullName evidence="1">Uncharacterized protein</fullName>
    </submittedName>
</protein>